<evidence type="ECO:0000256" key="1">
    <source>
        <dbReference type="SAM" id="Phobius"/>
    </source>
</evidence>
<reference evidence="3" key="2">
    <citation type="submission" date="2021-04" db="EMBL/GenBank/DDBJ databases">
        <title>Taxonomy of Flavobacteriaceae bacterium ZY171143.</title>
        <authorList>
            <person name="Li F."/>
        </authorList>
    </citation>
    <scope>NUCLEOTIDE SEQUENCE [LARGE SCALE GENOMIC DNA]</scope>
    <source>
        <strain evidence="3">ZY171143</strain>
    </source>
</reference>
<protein>
    <recommendedName>
        <fullName evidence="4">DUF5671 domain-containing protein</fullName>
    </recommendedName>
</protein>
<feature type="transmembrane region" description="Helical" evidence="1">
    <location>
        <begin position="120"/>
        <end position="143"/>
    </location>
</feature>
<evidence type="ECO:0000313" key="2">
    <source>
        <dbReference type="EMBL" id="QTV04954.1"/>
    </source>
</evidence>
<feature type="transmembrane region" description="Helical" evidence="1">
    <location>
        <begin position="88"/>
        <end position="108"/>
    </location>
</feature>
<keyword evidence="1" id="KW-0812">Transmembrane</keyword>
<dbReference type="EMBL" id="CP072842">
    <property type="protein sequence ID" value="QTV04954.1"/>
    <property type="molecule type" value="Genomic_DNA"/>
</dbReference>
<feature type="transmembrane region" description="Helical" evidence="1">
    <location>
        <begin position="167"/>
        <end position="188"/>
    </location>
</feature>
<gene>
    <name evidence="2" type="ORF">J9309_09145</name>
</gene>
<keyword evidence="3" id="KW-1185">Reference proteome</keyword>
<name>A0ABX7XAR4_9FLAO</name>
<dbReference type="RefSeq" id="WP_230475576.1">
    <property type="nucleotide sequence ID" value="NZ_CP072842.1"/>
</dbReference>
<organism evidence="2 3">
    <name type="scientific">Faecalibacter bovis</name>
    <dbReference type="NCBI Taxonomy" id="2898187"/>
    <lineage>
        <taxon>Bacteria</taxon>
        <taxon>Pseudomonadati</taxon>
        <taxon>Bacteroidota</taxon>
        <taxon>Flavobacteriia</taxon>
        <taxon>Flavobacteriales</taxon>
        <taxon>Weeksellaceae</taxon>
        <taxon>Faecalibacter</taxon>
    </lineage>
</organism>
<keyword evidence="1" id="KW-1133">Transmembrane helix</keyword>
<sequence>MVKKSVLNKLSDQELKKYLQSNSRFTSDAVKLALEILKERDFTFSDEEITRINSLIETKIENEQKEILIDSNLVYTNHPEAKELFTKVFIISVSIFGSFIFGCYYLYRNCKILNKSNQKAILYLMIFGLTSLVIDVISFPILYENREAITKTLRRSDFYTKYFENYFYLYIFLILRFIYSLAFIDILWRKFIGNDLKYKEKTDLI</sequence>
<evidence type="ECO:0000313" key="3">
    <source>
        <dbReference type="Proteomes" id="UP000672011"/>
    </source>
</evidence>
<accession>A0ABX7XAR4</accession>
<dbReference type="Proteomes" id="UP000672011">
    <property type="component" value="Chromosome"/>
</dbReference>
<reference evidence="2 3" key="1">
    <citation type="journal article" date="2021" name="Int. J. Syst. Evol. Microbiol.">
        <title>Faecalibacter bovis sp. nov., isolated from cow faeces.</title>
        <authorList>
            <person name="Li F."/>
            <person name="Zhao W."/>
            <person name="Hong Q."/>
            <person name="Shao Q."/>
            <person name="Song J."/>
            <person name="Yang S."/>
        </authorList>
    </citation>
    <scope>NUCLEOTIDE SEQUENCE [LARGE SCALE GENOMIC DNA]</scope>
    <source>
        <strain evidence="2 3">ZY171143</strain>
    </source>
</reference>
<proteinExistence type="predicted"/>
<keyword evidence="1" id="KW-0472">Membrane</keyword>
<evidence type="ECO:0008006" key="4">
    <source>
        <dbReference type="Google" id="ProtNLM"/>
    </source>
</evidence>